<dbReference type="Gene3D" id="3.40.1580.10">
    <property type="entry name" value="SMI1/KNR4-like"/>
    <property type="match status" value="1"/>
</dbReference>
<keyword evidence="3" id="KW-1185">Reference proteome</keyword>
<protein>
    <submittedName>
        <fullName evidence="2">SMI1/KNR4 family protein</fullName>
    </submittedName>
</protein>
<dbReference type="InterPro" id="IPR037883">
    <property type="entry name" value="Knr4/Smi1-like_sf"/>
</dbReference>
<evidence type="ECO:0000259" key="1">
    <source>
        <dbReference type="SMART" id="SM00860"/>
    </source>
</evidence>
<evidence type="ECO:0000313" key="3">
    <source>
        <dbReference type="Proteomes" id="UP000505355"/>
    </source>
</evidence>
<gene>
    <name evidence="2" type="ORF">HQ865_05880</name>
</gene>
<dbReference type="RefSeq" id="WP_173413997.1">
    <property type="nucleotide sequence ID" value="NZ_CP054139.1"/>
</dbReference>
<organism evidence="2 3">
    <name type="scientific">Mucilaginibacter mali</name>
    <dbReference type="NCBI Taxonomy" id="2740462"/>
    <lineage>
        <taxon>Bacteria</taxon>
        <taxon>Pseudomonadati</taxon>
        <taxon>Bacteroidota</taxon>
        <taxon>Sphingobacteriia</taxon>
        <taxon>Sphingobacteriales</taxon>
        <taxon>Sphingobacteriaceae</taxon>
        <taxon>Mucilaginibacter</taxon>
    </lineage>
</organism>
<proteinExistence type="predicted"/>
<dbReference type="Pfam" id="PF09346">
    <property type="entry name" value="SMI1_KNR4"/>
    <property type="match status" value="1"/>
</dbReference>
<feature type="domain" description="Knr4/Smi1-like" evidence="1">
    <location>
        <begin position="22"/>
        <end position="93"/>
    </location>
</feature>
<dbReference type="SMART" id="SM00860">
    <property type="entry name" value="SMI1_KNR4"/>
    <property type="match status" value="1"/>
</dbReference>
<reference evidence="2 3" key="1">
    <citation type="submission" date="2020-05" db="EMBL/GenBank/DDBJ databases">
        <title>Mucilaginibacter mali sp. nov.</title>
        <authorList>
            <person name="Kim H.S."/>
            <person name="Lee K.C."/>
            <person name="Suh M.K."/>
            <person name="Kim J.-S."/>
            <person name="Han K.-I."/>
            <person name="Eom M.K."/>
            <person name="Shin Y.K."/>
            <person name="Lee J.-S."/>
        </authorList>
    </citation>
    <scope>NUCLEOTIDE SEQUENCE [LARGE SCALE GENOMIC DNA]</scope>
    <source>
        <strain evidence="2 3">G2-14</strain>
    </source>
</reference>
<dbReference type="Proteomes" id="UP000505355">
    <property type="component" value="Chromosome"/>
</dbReference>
<evidence type="ECO:0000313" key="2">
    <source>
        <dbReference type="EMBL" id="QKJ29303.1"/>
    </source>
</evidence>
<dbReference type="SUPFAM" id="SSF160631">
    <property type="entry name" value="SMI1/KNR4-like"/>
    <property type="match status" value="1"/>
</dbReference>
<dbReference type="AlphaFoldDB" id="A0A7D4PT13"/>
<name>A0A7D4PT13_9SPHI</name>
<dbReference type="InterPro" id="IPR018958">
    <property type="entry name" value="Knr4/Smi1-like_dom"/>
</dbReference>
<sequence length="137" mass="16090">MENWIQNVLSKWQSEGVKLNPPASGAEIENVETILNFKFPQDFKEFYLQANGFADLDWQEHMFTFWPLDMIVEEFESHYSDKDFIGFSDFLLASHMIGFSRKKPGIFKSYDSLDGEPIAERFDVIIEMINSNNDRIY</sequence>
<dbReference type="KEGG" id="mmab:HQ865_05880"/>
<dbReference type="EMBL" id="CP054139">
    <property type="protein sequence ID" value="QKJ29303.1"/>
    <property type="molecule type" value="Genomic_DNA"/>
</dbReference>
<accession>A0A7D4PT13</accession>